<dbReference type="KEGG" id="abri:DFR85_00675"/>
<dbReference type="Proteomes" id="UP000248044">
    <property type="component" value="Chromosome"/>
</dbReference>
<dbReference type="InterPro" id="IPR003749">
    <property type="entry name" value="ThiS/MoaD-like"/>
</dbReference>
<protein>
    <submittedName>
        <fullName evidence="1">MoaD family protein</fullName>
    </submittedName>
</protein>
<dbReference type="InterPro" id="IPR003448">
    <property type="entry name" value="Mopterin_biosynth_MoaE"/>
</dbReference>
<evidence type="ECO:0000313" key="1">
    <source>
        <dbReference type="EMBL" id="AWR93338.1"/>
    </source>
</evidence>
<keyword evidence="2" id="KW-1185">Reference proteome</keyword>
<dbReference type="RefSeq" id="WP_110269222.1">
    <property type="nucleotide sequence ID" value="NZ_CP029289.2"/>
</dbReference>
<dbReference type="CDD" id="cd00756">
    <property type="entry name" value="MoaE"/>
    <property type="match status" value="1"/>
</dbReference>
<name>A0A2U9IBE9_9CREN</name>
<dbReference type="InterPro" id="IPR010038">
    <property type="entry name" value="MoaD_arc-typ"/>
</dbReference>
<dbReference type="InterPro" id="IPR012675">
    <property type="entry name" value="Beta-grasp_dom_sf"/>
</dbReference>
<dbReference type="SUPFAM" id="SSF54285">
    <property type="entry name" value="MoaD/ThiS"/>
    <property type="match status" value="1"/>
</dbReference>
<evidence type="ECO:0000313" key="2">
    <source>
        <dbReference type="Proteomes" id="UP000248044"/>
    </source>
</evidence>
<dbReference type="Pfam" id="PF02597">
    <property type="entry name" value="ThiS"/>
    <property type="match status" value="1"/>
</dbReference>
<dbReference type="GeneID" id="36830625"/>
<dbReference type="SUPFAM" id="SSF54690">
    <property type="entry name" value="Molybdopterin synthase subunit MoaE"/>
    <property type="match status" value="1"/>
</dbReference>
<organism evidence="1 2">
    <name type="scientific">Acidianus brierleyi</name>
    <dbReference type="NCBI Taxonomy" id="41673"/>
    <lineage>
        <taxon>Archaea</taxon>
        <taxon>Thermoproteota</taxon>
        <taxon>Thermoprotei</taxon>
        <taxon>Sulfolobales</taxon>
        <taxon>Sulfolobaceae</taxon>
        <taxon>Acidianus</taxon>
    </lineage>
</organism>
<dbReference type="Gene3D" id="3.90.1170.40">
    <property type="entry name" value="Molybdopterin biosynthesis MoaE subunit"/>
    <property type="match status" value="1"/>
</dbReference>
<dbReference type="NCBIfam" id="TIGR01687">
    <property type="entry name" value="moaD_arch"/>
    <property type="match status" value="1"/>
</dbReference>
<dbReference type="GO" id="GO:0006777">
    <property type="term" value="P:Mo-molybdopterin cofactor biosynthetic process"/>
    <property type="evidence" value="ECO:0007669"/>
    <property type="project" value="InterPro"/>
</dbReference>
<dbReference type="EMBL" id="CP029289">
    <property type="protein sequence ID" value="AWR93338.1"/>
    <property type="molecule type" value="Genomic_DNA"/>
</dbReference>
<dbReference type="Pfam" id="PF02391">
    <property type="entry name" value="MoaE"/>
    <property type="match status" value="1"/>
</dbReference>
<dbReference type="InterPro" id="IPR016155">
    <property type="entry name" value="Mopterin_synth/thiamin_S_b"/>
</dbReference>
<dbReference type="OrthoDB" id="45235at2157"/>
<dbReference type="CDD" id="cd00754">
    <property type="entry name" value="Ubl_MoaD"/>
    <property type="match status" value="1"/>
</dbReference>
<dbReference type="PANTHER" id="PTHR23404">
    <property type="entry name" value="MOLYBDOPTERIN SYNTHASE RELATED"/>
    <property type="match status" value="1"/>
</dbReference>
<dbReference type="InterPro" id="IPR036563">
    <property type="entry name" value="MoaE_sf"/>
</dbReference>
<dbReference type="Gene3D" id="3.10.20.30">
    <property type="match status" value="1"/>
</dbReference>
<sequence length="236" mass="26690">MLKVIIKYFAFMKDITGVSEEELSTECSDIDCLINDLEKKYGRKFSEYVKNGVNGIKVAILINGETNIRNISNGDEIAFLPPPAGGDVIRGKFDFLEEIRKFRETAPPEAGSLVVYLGFVKGLVDSHKVYELDYEAYETYTQRRINEIEKYIIDKYKDVINIKIIHAIDNMKPGDNVILIMCIGKGRKDAINAIGEAIELVKHTTGIWKLEIRDDGEYWVVAGNTRVKKNEKASSS</sequence>
<gene>
    <name evidence="1" type="ORF">DFR85_00675</name>
</gene>
<reference evidence="1 2" key="1">
    <citation type="submission" date="2018-05" db="EMBL/GenBank/DDBJ databases">
        <title>Complete Genome Sequences of Extremely Thermoacidophilic, Metal-Mobilizing Type-Strain Members of the Archaeal Family Sulfolobaceae: Acidianus brierleyi DSM-1651T, Acidianus sulfidivorans DSM-18786T, Metallosphaera hakonensis DSM-7519T, and Metallosphaera prunae DSM-10039T.</title>
        <authorList>
            <person name="Counts J.A."/>
            <person name="Kelly R.M."/>
        </authorList>
    </citation>
    <scope>NUCLEOTIDE SEQUENCE [LARGE SCALE GENOMIC DNA]</scope>
    <source>
        <strain evidence="1 2">DSM 1651</strain>
    </source>
</reference>
<accession>A0A2U9IBE9</accession>
<dbReference type="AlphaFoldDB" id="A0A2U9IBE9"/>
<proteinExistence type="predicted"/>